<proteinExistence type="predicted"/>
<feature type="region of interest" description="Disordered" evidence="1">
    <location>
        <begin position="69"/>
        <end position="139"/>
    </location>
</feature>
<evidence type="ECO:0000256" key="1">
    <source>
        <dbReference type="SAM" id="MobiDB-lite"/>
    </source>
</evidence>
<sequence length="139" mass="15630">MSRLNRMKIPIQTEIQTQRLVIESVKRLRRPKERSREIKSLQKRLKELDSESKPVKVNQAKRAVINGIEEHMRTGKALKKSKESNPRPHKVKKGPFPGRFPAGGLLEQTIRRATGHDSSPSSSSSSDNSSSTDSTSESK</sequence>
<reference evidence="2 3" key="1">
    <citation type="journal article" date="2024" name="J Genomics">
        <title>Draft genome sequencing and assembly of Favolaschia claudopus CIRM-BRFM 2984 isolated from oak limbs.</title>
        <authorList>
            <person name="Navarro D."/>
            <person name="Drula E."/>
            <person name="Chaduli D."/>
            <person name="Cazenave R."/>
            <person name="Ahrendt S."/>
            <person name="Wang J."/>
            <person name="Lipzen A."/>
            <person name="Daum C."/>
            <person name="Barry K."/>
            <person name="Grigoriev I.V."/>
            <person name="Favel A."/>
            <person name="Rosso M.N."/>
            <person name="Martin F."/>
        </authorList>
    </citation>
    <scope>NUCLEOTIDE SEQUENCE [LARGE SCALE GENOMIC DNA]</scope>
    <source>
        <strain evidence="2 3">CIRM-BRFM 2984</strain>
    </source>
</reference>
<evidence type="ECO:0000313" key="3">
    <source>
        <dbReference type="Proteomes" id="UP001362999"/>
    </source>
</evidence>
<dbReference type="Proteomes" id="UP001362999">
    <property type="component" value="Unassembled WGS sequence"/>
</dbReference>
<accession>A0AAW0C6A0</accession>
<dbReference type="EMBL" id="JAWWNJ010000021">
    <property type="protein sequence ID" value="KAK7034448.1"/>
    <property type="molecule type" value="Genomic_DNA"/>
</dbReference>
<feature type="compositionally biased region" description="Low complexity" evidence="1">
    <location>
        <begin position="117"/>
        <end position="139"/>
    </location>
</feature>
<keyword evidence="3" id="KW-1185">Reference proteome</keyword>
<name>A0AAW0C6A0_9AGAR</name>
<organism evidence="2 3">
    <name type="scientific">Favolaschia claudopus</name>
    <dbReference type="NCBI Taxonomy" id="2862362"/>
    <lineage>
        <taxon>Eukaryota</taxon>
        <taxon>Fungi</taxon>
        <taxon>Dikarya</taxon>
        <taxon>Basidiomycota</taxon>
        <taxon>Agaricomycotina</taxon>
        <taxon>Agaricomycetes</taxon>
        <taxon>Agaricomycetidae</taxon>
        <taxon>Agaricales</taxon>
        <taxon>Marasmiineae</taxon>
        <taxon>Mycenaceae</taxon>
        <taxon>Favolaschia</taxon>
    </lineage>
</organism>
<comment type="caution">
    <text evidence="2">The sequence shown here is derived from an EMBL/GenBank/DDBJ whole genome shotgun (WGS) entry which is preliminary data.</text>
</comment>
<dbReference type="AlphaFoldDB" id="A0AAW0C6A0"/>
<protein>
    <submittedName>
        <fullName evidence="2">Uncharacterized protein</fullName>
    </submittedName>
</protein>
<evidence type="ECO:0000313" key="2">
    <source>
        <dbReference type="EMBL" id="KAK7034448.1"/>
    </source>
</evidence>
<gene>
    <name evidence="2" type="ORF">R3P38DRAFT_2772495</name>
</gene>